<dbReference type="Proteomes" id="UP000318081">
    <property type="component" value="Chromosome"/>
</dbReference>
<reference evidence="2 3" key="1">
    <citation type="submission" date="2019-02" db="EMBL/GenBank/DDBJ databases">
        <title>Deep-cultivation of Planctomycetes and their phenomic and genomic characterization uncovers novel biology.</title>
        <authorList>
            <person name="Wiegand S."/>
            <person name="Jogler M."/>
            <person name="Boedeker C."/>
            <person name="Pinto D."/>
            <person name="Vollmers J."/>
            <person name="Rivas-Marin E."/>
            <person name="Kohn T."/>
            <person name="Peeters S.H."/>
            <person name="Heuer A."/>
            <person name="Rast P."/>
            <person name="Oberbeckmann S."/>
            <person name="Bunk B."/>
            <person name="Jeske O."/>
            <person name="Meyerdierks A."/>
            <person name="Storesund J.E."/>
            <person name="Kallscheuer N."/>
            <person name="Luecker S."/>
            <person name="Lage O.M."/>
            <person name="Pohl T."/>
            <person name="Merkel B.J."/>
            <person name="Hornburger P."/>
            <person name="Mueller R.-W."/>
            <person name="Bruemmer F."/>
            <person name="Labrenz M."/>
            <person name="Spormann A.M."/>
            <person name="Op den Camp H."/>
            <person name="Overmann J."/>
            <person name="Amann R."/>
            <person name="Jetten M.S.M."/>
            <person name="Mascher T."/>
            <person name="Medema M.H."/>
            <person name="Devos D.P."/>
            <person name="Kaster A.-K."/>
            <person name="Ovreas L."/>
            <person name="Rohde M."/>
            <person name="Galperin M.Y."/>
            <person name="Jogler C."/>
        </authorList>
    </citation>
    <scope>NUCLEOTIDE SEQUENCE [LARGE SCALE GENOMIC DNA]</scope>
    <source>
        <strain evidence="2 3">TBK1r</strain>
    </source>
</reference>
<dbReference type="EMBL" id="CP036432">
    <property type="protein sequence ID" value="QDV81291.1"/>
    <property type="molecule type" value="Genomic_DNA"/>
</dbReference>
<evidence type="ECO:0000256" key="1">
    <source>
        <dbReference type="SAM" id="MobiDB-lite"/>
    </source>
</evidence>
<proteinExistence type="predicted"/>
<evidence type="ECO:0000313" key="3">
    <source>
        <dbReference type="Proteomes" id="UP000318081"/>
    </source>
</evidence>
<accession>A0ABX5XIQ9</accession>
<keyword evidence="3" id="KW-1185">Reference proteome</keyword>
<organism evidence="2 3">
    <name type="scientific">Stieleria magnilauensis</name>
    <dbReference type="NCBI Taxonomy" id="2527963"/>
    <lineage>
        <taxon>Bacteria</taxon>
        <taxon>Pseudomonadati</taxon>
        <taxon>Planctomycetota</taxon>
        <taxon>Planctomycetia</taxon>
        <taxon>Pirellulales</taxon>
        <taxon>Pirellulaceae</taxon>
        <taxon>Stieleria</taxon>
    </lineage>
</organism>
<name>A0ABX5XIQ9_9BACT</name>
<protein>
    <submittedName>
        <fullName evidence="2">Uncharacterized protein</fullName>
    </submittedName>
</protein>
<feature type="region of interest" description="Disordered" evidence="1">
    <location>
        <begin position="1"/>
        <end position="20"/>
    </location>
</feature>
<gene>
    <name evidence="2" type="ORF">TBK1r_02060</name>
</gene>
<evidence type="ECO:0000313" key="2">
    <source>
        <dbReference type="EMBL" id="QDV81291.1"/>
    </source>
</evidence>
<sequence>MLSPPSKVTQLRKTSQQSQKDQLACFLPFLSC</sequence>